<feature type="region of interest" description="Disordered" evidence="1">
    <location>
        <begin position="1"/>
        <end position="102"/>
    </location>
</feature>
<feature type="compositionally biased region" description="Basic and acidic residues" evidence="1">
    <location>
        <begin position="568"/>
        <end position="594"/>
    </location>
</feature>
<feature type="compositionally biased region" description="Basic and acidic residues" evidence="1">
    <location>
        <begin position="1844"/>
        <end position="1862"/>
    </location>
</feature>
<keyword evidence="3" id="KW-1185">Reference proteome</keyword>
<feature type="compositionally biased region" description="Low complexity" evidence="1">
    <location>
        <begin position="713"/>
        <end position="724"/>
    </location>
</feature>
<evidence type="ECO:0000313" key="2">
    <source>
        <dbReference type="EMBL" id="PFH32960.1"/>
    </source>
</evidence>
<feature type="compositionally biased region" description="Basic and acidic residues" evidence="1">
    <location>
        <begin position="1138"/>
        <end position="1148"/>
    </location>
</feature>
<feature type="region of interest" description="Disordered" evidence="1">
    <location>
        <begin position="1442"/>
        <end position="1562"/>
    </location>
</feature>
<dbReference type="Proteomes" id="UP000224006">
    <property type="component" value="Chromosome VIII"/>
</dbReference>
<dbReference type="OrthoDB" id="334009at2759"/>
<feature type="compositionally biased region" description="Basic and acidic residues" evidence="1">
    <location>
        <begin position="1449"/>
        <end position="1459"/>
    </location>
</feature>
<dbReference type="EMBL" id="NWUJ01000009">
    <property type="protein sequence ID" value="PFH32960.1"/>
    <property type="molecule type" value="Genomic_DNA"/>
</dbReference>
<feature type="compositionally biased region" description="Polar residues" evidence="1">
    <location>
        <begin position="984"/>
        <end position="1002"/>
    </location>
</feature>
<feature type="compositionally biased region" description="Basic and acidic residues" evidence="1">
    <location>
        <begin position="1343"/>
        <end position="1360"/>
    </location>
</feature>
<gene>
    <name evidence="2" type="ORF">BESB_081590</name>
</gene>
<feature type="compositionally biased region" description="Basic and acidic residues" evidence="1">
    <location>
        <begin position="1304"/>
        <end position="1328"/>
    </location>
</feature>
<feature type="region of interest" description="Disordered" evidence="1">
    <location>
        <begin position="487"/>
        <end position="656"/>
    </location>
</feature>
<reference evidence="2 3" key="1">
    <citation type="submission" date="2017-09" db="EMBL/GenBank/DDBJ databases">
        <title>Genome sequencing of Besnoitia besnoiti strain Bb-Ger1.</title>
        <authorList>
            <person name="Schares G."/>
            <person name="Venepally P."/>
            <person name="Lorenzi H.A."/>
        </authorList>
    </citation>
    <scope>NUCLEOTIDE SEQUENCE [LARGE SCALE GENOMIC DNA]</scope>
    <source>
        <strain evidence="2 3">Bb-Ger1</strain>
    </source>
</reference>
<feature type="compositionally biased region" description="Basic and acidic residues" evidence="1">
    <location>
        <begin position="1484"/>
        <end position="1500"/>
    </location>
</feature>
<feature type="compositionally biased region" description="Polar residues" evidence="1">
    <location>
        <begin position="9"/>
        <end position="21"/>
    </location>
</feature>
<feature type="compositionally biased region" description="Basic and acidic residues" evidence="1">
    <location>
        <begin position="508"/>
        <end position="517"/>
    </location>
</feature>
<feature type="compositionally biased region" description="Basic and acidic residues" evidence="1">
    <location>
        <begin position="1540"/>
        <end position="1553"/>
    </location>
</feature>
<sequence>MPAAGNPPSLLSSGSCTQSLCSEDPSLCSESFPPSGLPPSTSPRLSLRPASDFRAGASPRREASQAHGGVERIKPENRKARVSEGLDDAADAQAGKAEMTPTQCDLNQLLVRLLSLPSSHPRAPGAVPPSTAVAETVSTGTGLEELPGRGREEDCLRETSPAREAKGRSLNSEAVPERPASDAVCASPHVGASGNDEACERLRGPEERSGEGVNVASGLCESGPKHAGCVRPRPEPEVLKGDCDRSACADAVSNAQAAEERISNEGKTVLKHVVSFGFSLAALEAWVPQPSPCCAAAAAVGAWNAVRGLSVPRQPMGEKKGSPTETGALAAPAEGPTEAPAGAERSAADARRLGDGAPREALTSDAALLEAEDLGAGGQPDQRRGEDQGRGNALSPPPPRTGEATKERRSDLLESRSHSPSALDVGAGLEALLVQARIARKETRARFLSLLLSPAQACDESLRTRYLAELLEFEDYVLRELLKAEAAEKETRKQKAPEAGQATPRGKAATERGREVLSSDAAQDTEKETIVHRPATALSGTGDPERAACVEQRQAQANGCSGETGGLAEEKEPQKESNDAGREEEGASGDRRESGSLMREGQTERTGEQGQQTPGAQTSEMKAGAEEKASGLETDKKRGPSAAASPARGAKQKRTRSLLLRILRETLEPFLLSGGHERPPASLSPFLAAVASESNSFSPPSGDSALHAFAQTAASPSSPASAASGGLHATRKPAVDSPPSPPFSPIALRPRSPFASPSAACALDSGVPPLALPRAPDFPTLSVYSPAALGDQREESCRAGAAVSGVGASAASCSNACEEAAGGAGERALVRLPAREGGEGACGTSEARCCHAVDCRSPAATSAHAASPVSPSEADKVPFAAAAPPGVLWRLARSLWSDSAACEGDAAAGEGDPRGRLRPREPSAVCGCAEEGVEAREGEDERGSRRAQLDGVSCSSSCTCGSTPSSPSHCCCCSVYSASPVPSRSMSPSQIHPASSPGSPRSLSPCCFPPSPRWFPPAPAASSVRPFSRFFSSALSPASVATSSSLLVVVLEPPKNPDRVFALGRRRSGRAATQAPATSKLQLANPPRASPLRLRGGAQESEKRKRKETRHCLEAPRLKQADEGSPAAGKQLEPPAEEPGRDDGRASGEEANAGSDAERENVRCGVSEERIGAVSPLEQRGDGDRDEEEDTSEADERARRDRRARGAARKSDEEETLGQITQEAEGFRLAVARPLEEEESRQAVKRRGSDAARLRARKLASALEVLMQRGQAEKRLLVAKPSTRHAGNKQLLEAFVEIEKTYHSCLPRDDEGKDQAAPEGGSERECRHANPQRASAGDTETECGEKKEKEETREETKEAESGGGEAQGWGDEGRIGGRDLGSLSEKEESRAVAEDSGVGRTEEAGASCDGRPTEDCLGASWVCPFCRNGVRAFALMGGAGTRSRWTVGGREERGGEARVGKQAKRKRGGGKETAAAAETDVDPAIEKASDEETEGDDRAEALQAEEEEVDGAGEKRATKKKRKRNSVAERRGSNTAAKRGPAEADAEREKARAEEEEEAERDWRRFLSSFEERDSAIVVHLQNHYALVFGWREILVEGADSENSERPKEPGEISGALRAGAEAGGWLPCPDERAEEGNGENGSTLAPAELEADSLRVESEEAASATVDKRISSAAKEAQQQRPSPLAASQGASQEQGKAHSPAHACKEGRKCSESVEAAERVSTAQRTASLSSAGERAGASECFLVTSETQAPSFFDACREREGTPSCSPTANASDAVADGSWLCVVEPSARGGLVGGSCGVKKRIQTSGEQTECAVSCAGDFQQPQSPSLLCLGRSGLPSNRSRSESREGVYRREDKTPEPRRRRREVLTARRGQAPSAWVPFDELRVLMTRWKGYRLMQMQLLSLPAVTR</sequence>
<feature type="compositionally biased region" description="Low complexity" evidence="1">
    <location>
        <begin position="640"/>
        <end position="649"/>
    </location>
</feature>
<feature type="region of interest" description="Disordered" evidence="1">
    <location>
        <begin position="120"/>
        <end position="190"/>
    </location>
</feature>
<dbReference type="VEuPathDB" id="ToxoDB:BESB_081590"/>
<proteinExistence type="predicted"/>
<feature type="compositionally biased region" description="Basic and acidic residues" evidence="1">
    <location>
        <begin position="59"/>
        <end position="84"/>
    </location>
</feature>
<feature type="compositionally biased region" description="Basic and acidic residues" evidence="1">
    <location>
        <begin position="1705"/>
        <end position="1720"/>
    </location>
</feature>
<feature type="region of interest" description="Disordered" evidence="1">
    <location>
        <begin position="984"/>
        <end position="1004"/>
    </location>
</feature>
<feature type="region of interest" description="Disordered" evidence="1">
    <location>
        <begin position="691"/>
        <end position="759"/>
    </location>
</feature>
<feature type="compositionally biased region" description="Basic and acidic residues" evidence="1">
    <location>
        <begin position="1384"/>
        <end position="1393"/>
    </location>
</feature>
<dbReference type="RefSeq" id="XP_029216969.1">
    <property type="nucleotide sequence ID" value="XM_029366509.1"/>
</dbReference>
<evidence type="ECO:0000256" key="1">
    <source>
        <dbReference type="SAM" id="MobiDB-lite"/>
    </source>
</evidence>
<accession>A0A2A9MC38</accession>
<name>A0A2A9MC38_BESBE</name>
<feature type="compositionally biased region" description="Basic and acidic residues" evidence="1">
    <location>
        <begin position="1110"/>
        <end position="1122"/>
    </location>
</feature>
<comment type="caution">
    <text evidence="2">The sequence shown here is derived from an EMBL/GenBank/DDBJ whole genome shotgun (WGS) entry which is preliminary data.</text>
</comment>
<feature type="compositionally biased region" description="Basic and acidic residues" evidence="1">
    <location>
        <begin position="346"/>
        <end position="358"/>
    </location>
</feature>
<feature type="compositionally biased region" description="Basic and acidic residues" evidence="1">
    <location>
        <begin position="403"/>
        <end position="417"/>
    </location>
</feature>
<protein>
    <submittedName>
        <fullName evidence="2">Uncharacterized protein</fullName>
    </submittedName>
</protein>
<feature type="compositionally biased region" description="Basic and acidic residues" evidence="1">
    <location>
        <begin position="911"/>
        <end position="921"/>
    </location>
</feature>
<feature type="compositionally biased region" description="Acidic residues" evidence="1">
    <location>
        <begin position="1501"/>
        <end position="1511"/>
    </location>
</feature>
<feature type="compositionally biased region" description="Basic and acidic residues" evidence="1">
    <location>
        <begin position="623"/>
        <end position="638"/>
    </location>
</feature>
<dbReference type="GeneID" id="40313085"/>
<feature type="region of interest" description="Disordered" evidence="1">
    <location>
        <begin position="903"/>
        <end position="926"/>
    </location>
</feature>
<feature type="compositionally biased region" description="Basic and acidic residues" evidence="1">
    <location>
        <begin position="146"/>
        <end position="167"/>
    </location>
</feature>
<feature type="region of interest" description="Disordered" evidence="1">
    <location>
        <begin position="1057"/>
        <end position="1252"/>
    </location>
</feature>
<feature type="compositionally biased region" description="Polar residues" evidence="1">
    <location>
        <begin position="1723"/>
        <end position="1733"/>
    </location>
</feature>
<feature type="compositionally biased region" description="Polar residues" evidence="1">
    <location>
        <begin position="692"/>
        <end position="701"/>
    </location>
</feature>
<feature type="compositionally biased region" description="Basic and acidic residues" evidence="1">
    <location>
        <begin position="1156"/>
        <end position="1171"/>
    </location>
</feature>
<dbReference type="KEGG" id="bbes:BESB_081590"/>
<feature type="region of interest" description="Disordered" evidence="1">
    <location>
        <begin position="1304"/>
        <end position="1413"/>
    </location>
</feature>
<feature type="region of interest" description="Disordered" evidence="1">
    <location>
        <begin position="1598"/>
        <end position="1737"/>
    </location>
</feature>
<organism evidence="2 3">
    <name type="scientific">Besnoitia besnoiti</name>
    <name type="common">Apicomplexan protozoan</name>
    <dbReference type="NCBI Taxonomy" id="94643"/>
    <lineage>
        <taxon>Eukaryota</taxon>
        <taxon>Sar</taxon>
        <taxon>Alveolata</taxon>
        <taxon>Apicomplexa</taxon>
        <taxon>Conoidasida</taxon>
        <taxon>Coccidia</taxon>
        <taxon>Eucoccidiorida</taxon>
        <taxon>Eimeriorina</taxon>
        <taxon>Sarcocystidae</taxon>
        <taxon>Besnoitia</taxon>
    </lineage>
</organism>
<feature type="region of interest" description="Disordered" evidence="1">
    <location>
        <begin position="312"/>
        <end position="359"/>
    </location>
</feature>
<feature type="region of interest" description="Disordered" evidence="1">
    <location>
        <begin position="1834"/>
        <end position="1872"/>
    </location>
</feature>
<feature type="compositionally biased region" description="Low complexity" evidence="1">
    <location>
        <begin position="323"/>
        <end position="344"/>
    </location>
</feature>
<evidence type="ECO:0000313" key="3">
    <source>
        <dbReference type="Proteomes" id="UP000224006"/>
    </source>
</evidence>
<feature type="compositionally biased region" description="Acidic residues" evidence="1">
    <location>
        <begin position="1184"/>
        <end position="1193"/>
    </location>
</feature>
<feature type="region of interest" description="Disordered" evidence="1">
    <location>
        <begin position="373"/>
        <end position="422"/>
    </location>
</feature>
<feature type="compositionally biased region" description="Basic and acidic residues" evidence="1">
    <location>
        <begin position="487"/>
        <end position="496"/>
    </location>
</feature>